<name>A0AAE0TPN8_9PEZI</name>
<evidence type="ECO:0000313" key="10">
    <source>
        <dbReference type="Proteomes" id="UP001274830"/>
    </source>
</evidence>
<evidence type="ECO:0000256" key="2">
    <source>
        <dbReference type="ARBA" id="ARBA00007117"/>
    </source>
</evidence>
<gene>
    <name evidence="9" type="ORF">LTR78_009309</name>
</gene>
<dbReference type="GO" id="GO:0006325">
    <property type="term" value="P:chromatin organization"/>
    <property type="evidence" value="ECO:0007669"/>
    <property type="project" value="UniProtKB-KW"/>
</dbReference>
<keyword evidence="4" id="KW-0805">Transcription regulation</keyword>
<evidence type="ECO:0000256" key="8">
    <source>
        <dbReference type="SAM" id="MobiDB-lite"/>
    </source>
</evidence>
<evidence type="ECO:0000256" key="4">
    <source>
        <dbReference type="ARBA" id="ARBA00023015"/>
    </source>
</evidence>
<proteinExistence type="inferred from homology"/>
<comment type="subcellular location">
    <subcellularLocation>
        <location evidence="1">Nucleus</location>
    </subcellularLocation>
</comment>
<dbReference type="EMBL" id="JAUTXT010000050">
    <property type="protein sequence ID" value="KAK3670865.1"/>
    <property type="molecule type" value="Genomic_DNA"/>
</dbReference>
<evidence type="ECO:0008006" key="11">
    <source>
        <dbReference type="Google" id="ProtNLM"/>
    </source>
</evidence>
<dbReference type="GO" id="GO:0035267">
    <property type="term" value="C:NuA4 histone acetyltransferase complex"/>
    <property type="evidence" value="ECO:0007669"/>
    <property type="project" value="TreeGrafter"/>
</dbReference>
<keyword evidence="5" id="KW-0804">Transcription</keyword>
<feature type="region of interest" description="Disordered" evidence="8">
    <location>
        <begin position="1"/>
        <end position="45"/>
    </location>
</feature>
<feature type="compositionally biased region" description="Basic residues" evidence="8">
    <location>
        <begin position="277"/>
        <end position="299"/>
    </location>
</feature>
<evidence type="ECO:0000313" key="9">
    <source>
        <dbReference type="EMBL" id="KAK3670865.1"/>
    </source>
</evidence>
<dbReference type="InterPro" id="IPR012423">
    <property type="entry name" value="Eaf7/MRGBP"/>
</dbReference>
<evidence type="ECO:0000256" key="1">
    <source>
        <dbReference type="ARBA" id="ARBA00004123"/>
    </source>
</evidence>
<evidence type="ECO:0000256" key="7">
    <source>
        <dbReference type="ARBA" id="ARBA00025178"/>
    </source>
</evidence>
<dbReference type="PANTHER" id="PTHR13581">
    <property type="entry name" value="MRG-BINDING PROTEIN"/>
    <property type="match status" value="1"/>
</dbReference>
<keyword evidence="6" id="KW-0539">Nucleus</keyword>
<keyword evidence="3" id="KW-0156">Chromatin regulator</keyword>
<dbReference type="PANTHER" id="PTHR13581:SF5">
    <property type="entry name" value="MRG_MORF4L-BINDING PROTEIN"/>
    <property type="match status" value="1"/>
</dbReference>
<comment type="function">
    <text evidence="7">Component of the NuA4 histone acetyltransferase complex which is involved in transcriptional activation of selected genes principally by acetylation of nucleosomal histone H4 and H2A. The NuA4 complex is also involved in DNA repair.</text>
</comment>
<dbReference type="AlphaFoldDB" id="A0AAE0TPN8"/>
<comment type="caution">
    <text evidence="9">The sequence shown here is derived from an EMBL/GenBank/DDBJ whole genome shotgun (WGS) entry which is preliminary data.</text>
</comment>
<evidence type="ECO:0000256" key="5">
    <source>
        <dbReference type="ARBA" id="ARBA00023163"/>
    </source>
</evidence>
<organism evidence="9 10">
    <name type="scientific">Recurvomyces mirabilis</name>
    <dbReference type="NCBI Taxonomy" id="574656"/>
    <lineage>
        <taxon>Eukaryota</taxon>
        <taxon>Fungi</taxon>
        <taxon>Dikarya</taxon>
        <taxon>Ascomycota</taxon>
        <taxon>Pezizomycotina</taxon>
        <taxon>Dothideomycetes</taxon>
        <taxon>Dothideomycetidae</taxon>
        <taxon>Mycosphaerellales</taxon>
        <taxon>Teratosphaeriaceae</taxon>
        <taxon>Recurvomyces</taxon>
    </lineage>
</organism>
<dbReference type="GO" id="GO:0006357">
    <property type="term" value="P:regulation of transcription by RNA polymerase II"/>
    <property type="evidence" value="ECO:0007669"/>
    <property type="project" value="TreeGrafter"/>
</dbReference>
<dbReference type="Proteomes" id="UP001274830">
    <property type="component" value="Unassembled WGS sequence"/>
</dbReference>
<evidence type="ECO:0000256" key="6">
    <source>
        <dbReference type="ARBA" id="ARBA00023242"/>
    </source>
</evidence>
<sequence length="299" mass="32954">MPPRKRARLSQATSPAQSSPSGPGTPVESAGESPSKSDEKLLNDPWTDEEEIGLLKGLMRWKPTGIHKHFHLIALHSFLLENGYIHPRAEHTKPAGIWTKLQTLYDLETLDEREDARQLSNLSLDTSSEDEDADVYSEAENKIHCEDFALPEEEYAELKWRQRFADEDEEVAESPAELPELNLADQPPIRFAPSFSVEPSEAATPSVRGGRMKARGRGRGGAAATAPSTRRSARQAESVAEEEDEGEGSEDGEDEDGEESSEEVEESEEGTPARSTRTAKRGRGRPVGRGRGRGRVRGK</sequence>
<protein>
    <recommendedName>
        <fullName evidence="11">Chromatin modification-related protein EAF7</fullName>
    </recommendedName>
</protein>
<keyword evidence="10" id="KW-1185">Reference proteome</keyword>
<feature type="compositionally biased region" description="Acidic residues" evidence="8">
    <location>
        <begin position="239"/>
        <end position="269"/>
    </location>
</feature>
<dbReference type="GO" id="GO:0005634">
    <property type="term" value="C:nucleus"/>
    <property type="evidence" value="ECO:0007669"/>
    <property type="project" value="UniProtKB-SubCell"/>
</dbReference>
<feature type="region of interest" description="Disordered" evidence="8">
    <location>
        <begin position="190"/>
        <end position="299"/>
    </location>
</feature>
<comment type="similarity">
    <text evidence="2">Belongs to the EAF7 family.</text>
</comment>
<accession>A0AAE0TPN8</accession>
<dbReference type="Pfam" id="PF07904">
    <property type="entry name" value="Eaf7"/>
    <property type="match status" value="1"/>
</dbReference>
<reference evidence="9" key="1">
    <citation type="submission" date="2023-07" db="EMBL/GenBank/DDBJ databases">
        <title>Black Yeasts Isolated from many extreme environments.</title>
        <authorList>
            <person name="Coleine C."/>
            <person name="Stajich J.E."/>
            <person name="Selbmann L."/>
        </authorList>
    </citation>
    <scope>NUCLEOTIDE SEQUENCE</scope>
    <source>
        <strain evidence="9">CCFEE 5485</strain>
    </source>
</reference>
<evidence type="ECO:0000256" key="3">
    <source>
        <dbReference type="ARBA" id="ARBA00022853"/>
    </source>
</evidence>
<feature type="compositionally biased region" description="Low complexity" evidence="8">
    <location>
        <begin position="10"/>
        <end position="26"/>
    </location>
</feature>